<protein>
    <submittedName>
        <fullName evidence="2">(Mediterranean fruit fly) hypothetical protein</fullName>
    </submittedName>
</protein>
<dbReference type="EMBL" id="CAJHJT010000023">
    <property type="protein sequence ID" value="CAD7001561.1"/>
    <property type="molecule type" value="Genomic_DNA"/>
</dbReference>
<name>A0A811US74_CERCA</name>
<evidence type="ECO:0000256" key="1">
    <source>
        <dbReference type="SAM" id="Phobius"/>
    </source>
</evidence>
<dbReference type="AlphaFoldDB" id="A0A811US74"/>
<organism evidence="2 3">
    <name type="scientific">Ceratitis capitata</name>
    <name type="common">Mediterranean fruit fly</name>
    <name type="synonym">Tephritis capitata</name>
    <dbReference type="NCBI Taxonomy" id="7213"/>
    <lineage>
        <taxon>Eukaryota</taxon>
        <taxon>Metazoa</taxon>
        <taxon>Ecdysozoa</taxon>
        <taxon>Arthropoda</taxon>
        <taxon>Hexapoda</taxon>
        <taxon>Insecta</taxon>
        <taxon>Pterygota</taxon>
        <taxon>Neoptera</taxon>
        <taxon>Endopterygota</taxon>
        <taxon>Diptera</taxon>
        <taxon>Brachycera</taxon>
        <taxon>Muscomorpha</taxon>
        <taxon>Tephritoidea</taxon>
        <taxon>Tephritidae</taxon>
        <taxon>Ceratitis</taxon>
        <taxon>Ceratitis</taxon>
    </lineage>
</organism>
<proteinExistence type="predicted"/>
<keyword evidence="3" id="KW-1185">Reference proteome</keyword>
<dbReference type="Proteomes" id="UP000606786">
    <property type="component" value="Unassembled WGS sequence"/>
</dbReference>
<keyword evidence="1" id="KW-0472">Membrane</keyword>
<keyword evidence="1" id="KW-0812">Transmembrane</keyword>
<sequence>MSVTVHVDQLRARFTITTKGQGARFHKTYKLAVTAHATKMYRQVCISAKHNKLRRNVWRSEPSMSIQDYRMLRVTYAVAAASHLAVKAMALLYSYAMLNESISYFSKTISLYLAKDRGAHALGLIWNTKIDHFIIAIDIQQSLIVFSFRPVVIVDSKYNDVQDVVPKCLELVDLKIDRWLGCGTSFASMADFHVFSAASERGCTAVIYARMANVELAICKAKFHNYVSMTAGEFDSLGYLCGKPFFRNAIYKRHQSTAKLSEPLLSQEIAEAELRIVKQEISHCRSKTPLPFRSSLLRLQPFLEKDGILRVEGLCIAEIYRIRHSQVYLAHYSQAYLAHWTQLNVSGFAAALLSHWCSQPDSQIIPQVRETYLP</sequence>
<feature type="transmembrane region" description="Helical" evidence="1">
    <location>
        <begin position="74"/>
        <end position="96"/>
    </location>
</feature>
<evidence type="ECO:0000313" key="3">
    <source>
        <dbReference type="Proteomes" id="UP000606786"/>
    </source>
</evidence>
<evidence type="ECO:0000313" key="2">
    <source>
        <dbReference type="EMBL" id="CAD7001561.1"/>
    </source>
</evidence>
<reference evidence="2" key="1">
    <citation type="submission" date="2020-11" db="EMBL/GenBank/DDBJ databases">
        <authorList>
            <person name="Whitehead M."/>
        </authorList>
    </citation>
    <scope>NUCLEOTIDE SEQUENCE</scope>
    <source>
        <strain evidence="2">EGII</strain>
    </source>
</reference>
<gene>
    <name evidence="2" type="ORF">CCAP1982_LOCUS10055</name>
</gene>
<accession>A0A811US74</accession>
<comment type="caution">
    <text evidence="2">The sequence shown here is derived from an EMBL/GenBank/DDBJ whole genome shotgun (WGS) entry which is preliminary data.</text>
</comment>
<keyword evidence="1" id="KW-1133">Transmembrane helix</keyword>